<sequence>MRPLNPHRAGRPDLPVIFLDLDGVLNPFAAPTCPDGYQERVLFDGEDPQRYCVAHADWIRELAVAGELWWATGWGEDANELYLPLLGVGPLPVVVVPPVPFDPELKVPAVAAVAADRPAAWIDDDHTAVGRRWAAARPVPTLLVSIDPTLGWTRSDVDRVLTWAASLPR</sequence>
<proteinExistence type="predicted"/>
<organism evidence="1 2">
    <name type="scientific">Micromonospora sediminimaris</name>
    <dbReference type="NCBI Taxonomy" id="547162"/>
    <lineage>
        <taxon>Bacteria</taxon>
        <taxon>Bacillati</taxon>
        <taxon>Actinomycetota</taxon>
        <taxon>Actinomycetes</taxon>
        <taxon>Micromonosporales</taxon>
        <taxon>Micromonosporaceae</taxon>
        <taxon>Micromonospora</taxon>
    </lineage>
</organism>
<evidence type="ECO:0008006" key="3">
    <source>
        <dbReference type="Google" id="ProtNLM"/>
    </source>
</evidence>
<protein>
    <recommendedName>
        <fullName evidence="3">Secreted protein</fullName>
    </recommendedName>
</protein>
<accession>A0A9W5USM6</accession>
<reference evidence="1" key="1">
    <citation type="submission" date="2021-01" db="EMBL/GenBank/DDBJ databases">
        <title>Whole genome shotgun sequence of Verrucosispora sediminis NBRC 107745.</title>
        <authorList>
            <person name="Komaki H."/>
            <person name="Tamura T."/>
        </authorList>
    </citation>
    <scope>NUCLEOTIDE SEQUENCE</scope>
    <source>
        <strain evidence="1">NBRC 107745</strain>
    </source>
</reference>
<dbReference type="EMBL" id="BOPD01000010">
    <property type="protein sequence ID" value="GIJ32535.1"/>
    <property type="molecule type" value="Genomic_DNA"/>
</dbReference>
<keyword evidence="2" id="KW-1185">Reference proteome</keyword>
<gene>
    <name evidence="1" type="ORF">Vse01_16830</name>
</gene>
<evidence type="ECO:0000313" key="1">
    <source>
        <dbReference type="EMBL" id="GIJ32535.1"/>
    </source>
</evidence>
<evidence type="ECO:0000313" key="2">
    <source>
        <dbReference type="Proteomes" id="UP000607311"/>
    </source>
</evidence>
<comment type="caution">
    <text evidence="1">The sequence shown here is derived from an EMBL/GenBank/DDBJ whole genome shotgun (WGS) entry which is preliminary data.</text>
</comment>
<dbReference type="Proteomes" id="UP000607311">
    <property type="component" value="Unassembled WGS sequence"/>
</dbReference>
<name>A0A9W5USM6_9ACTN</name>
<dbReference type="AlphaFoldDB" id="A0A9W5USM6"/>